<accession>A0ABW2YTH8</accession>
<name>A0ABW2YTH8_9SPHI</name>
<dbReference type="EMBL" id="JBHTHU010000001">
    <property type="protein sequence ID" value="MFD0749170.1"/>
    <property type="molecule type" value="Genomic_DNA"/>
</dbReference>
<feature type="signal peptide" evidence="1">
    <location>
        <begin position="1"/>
        <end position="20"/>
    </location>
</feature>
<protein>
    <submittedName>
        <fullName evidence="2">Uncharacterized protein</fullName>
    </submittedName>
</protein>
<keyword evidence="1" id="KW-0732">Signal</keyword>
<evidence type="ECO:0000256" key="1">
    <source>
        <dbReference type="SAM" id="SignalP"/>
    </source>
</evidence>
<dbReference type="RefSeq" id="WP_377097298.1">
    <property type="nucleotide sequence ID" value="NZ_JBHTHU010000001.1"/>
</dbReference>
<comment type="caution">
    <text evidence="2">The sequence shown here is derived from an EMBL/GenBank/DDBJ whole genome shotgun (WGS) entry which is preliminary data.</text>
</comment>
<gene>
    <name evidence="2" type="ORF">ACFQZS_03390</name>
</gene>
<feature type="chain" id="PRO_5045732595" evidence="1">
    <location>
        <begin position="21"/>
        <end position="538"/>
    </location>
</feature>
<dbReference type="Proteomes" id="UP001596958">
    <property type="component" value="Unassembled WGS sequence"/>
</dbReference>
<evidence type="ECO:0000313" key="2">
    <source>
        <dbReference type="EMBL" id="MFD0749170.1"/>
    </source>
</evidence>
<reference evidence="3" key="1">
    <citation type="journal article" date="2019" name="Int. J. Syst. Evol. Microbiol.">
        <title>The Global Catalogue of Microorganisms (GCM) 10K type strain sequencing project: providing services to taxonomists for standard genome sequencing and annotation.</title>
        <authorList>
            <consortium name="The Broad Institute Genomics Platform"/>
            <consortium name="The Broad Institute Genome Sequencing Center for Infectious Disease"/>
            <person name="Wu L."/>
            <person name="Ma J."/>
        </authorList>
    </citation>
    <scope>NUCLEOTIDE SEQUENCE [LARGE SCALE GENOMIC DNA]</scope>
    <source>
        <strain evidence="3">CCUG 63418</strain>
    </source>
</reference>
<sequence>MKKISLLPLLLLLIATQIKAQETVKELSKQAYKGYLYDVKNTNNALSITYKIPGEKKNSDALFETYSFDAANKFVKVENTNLAKEEKPDVTVTQFYAYVGGTSSFDVLSMKLKLSRKELLKSWSHEKQAYIVSKVLQNEAIKPKNDNGKTYKGYASFVTETQGTQDDLFILAANDNKDKKLGNQYYVLNVNSSLEVKETPVDLAGAQTLVYCDQLQESNDIAMVFAPEKGNGDASSYTYFRYSQKGEFKTKVAFKSPSTNLLIMNVNEAMGSVYFCGTSTKSTDAYGEVFSEHASIYNPGFTQGGENKVDMKWQKNAEEKMSSFHLLKFTGNQLDFASTAAIDAFKSKFVASGKGASVYKGNKFIVERFFVTPNQEYLIAGQLTGSVNMGMGNPVKTYEDLVCLYFDKAGQLKTQFGVGKLNNDKKSEIFDMLQDFRLSKDGKSVYWEIKEVKGVKGYQSFLSAYSGGSPSLYAVYFPRIAKIDLAANTISEFKTLGDENYYLRKDFQSYFNKAENSVTYIGHDEDFKKLWLAKYVFE</sequence>
<organism evidence="2 3">
    <name type="scientific">Mucilaginibacter calamicampi</name>
    <dbReference type="NCBI Taxonomy" id="1302352"/>
    <lineage>
        <taxon>Bacteria</taxon>
        <taxon>Pseudomonadati</taxon>
        <taxon>Bacteroidota</taxon>
        <taxon>Sphingobacteriia</taxon>
        <taxon>Sphingobacteriales</taxon>
        <taxon>Sphingobacteriaceae</taxon>
        <taxon>Mucilaginibacter</taxon>
    </lineage>
</organism>
<keyword evidence="3" id="KW-1185">Reference proteome</keyword>
<proteinExistence type="predicted"/>
<evidence type="ECO:0000313" key="3">
    <source>
        <dbReference type="Proteomes" id="UP001596958"/>
    </source>
</evidence>